<name>A0A7J7NVL6_9MAGN</name>
<feature type="compositionally biased region" description="Basic and acidic residues" evidence="6">
    <location>
        <begin position="546"/>
        <end position="555"/>
    </location>
</feature>
<feature type="compositionally biased region" description="Acidic residues" evidence="6">
    <location>
        <begin position="616"/>
        <end position="629"/>
    </location>
</feature>
<feature type="compositionally biased region" description="Gly residues" evidence="6">
    <location>
        <begin position="790"/>
        <end position="799"/>
    </location>
</feature>
<evidence type="ECO:0000313" key="11">
    <source>
        <dbReference type="Proteomes" id="UP000541444"/>
    </source>
</evidence>
<dbReference type="OrthoDB" id="273340at2759"/>
<evidence type="ECO:0000256" key="5">
    <source>
        <dbReference type="ARBA" id="ARBA00023242"/>
    </source>
</evidence>
<dbReference type="AlphaFoldDB" id="A0A7J7NVL6"/>
<feature type="region of interest" description="Disordered" evidence="6">
    <location>
        <begin position="644"/>
        <end position="700"/>
    </location>
</feature>
<feature type="domain" description="Nucleolar protein 10-like N-terminal" evidence="9">
    <location>
        <begin position="14"/>
        <end position="131"/>
    </location>
</feature>
<keyword evidence="5" id="KW-0539">Nucleus</keyword>
<dbReference type="Pfam" id="PF08159">
    <property type="entry name" value="NUC153"/>
    <property type="match status" value="1"/>
</dbReference>
<feature type="domain" description="NUC153" evidence="7">
    <location>
        <begin position="572"/>
        <end position="599"/>
    </location>
</feature>
<dbReference type="SUPFAM" id="SSF50978">
    <property type="entry name" value="WD40 repeat-like"/>
    <property type="match status" value="1"/>
</dbReference>
<feature type="compositionally biased region" description="Basic and acidic residues" evidence="6">
    <location>
        <begin position="957"/>
        <end position="970"/>
    </location>
</feature>
<evidence type="ECO:0008006" key="12">
    <source>
        <dbReference type="Google" id="ProtNLM"/>
    </source>
</evidence>
<proteinExistence type="inferred from homology"/>
<dbReference type="InterPro" id="IPR012580">
    <property type="entry name" value="NUC153"/>
</dbReference>
<dbReference type="InterPro" id="IPR056550">
    <property type="entry name" value="NOL10_2nd"/>
</dbReference>
<dbReference type="Pfam" id="PF23098">
    <property type="entry name" value="Beta-prop_NOL10_N"/>
    <property type="match status" value="2"/>
</dbReference>
<dbReference type="GO" id="GO:0000462">
    <property type="term" value="P:maturation of SSU-rRNA from tricistronic rRNA transcript (SSU-rRNA, 5.8S rRNA, LSU-rRNA)"/>
    <property type="evidence" value="ECO:0007669"/>
    <property type="project" value="TreeGrafter"/>
</dbReference>
<gene>
    <name evidence="10" type="ORF">GIB67_001931</name>
</gene>
<dbReference type="GO" id="GO:0032040">
    <property type="term" value="C:small-subunit processome"/>
    <property type="evidence" value="ECO:0007669"/>
    <property type="project" value="TreeGrafter"/>
</dbReference>
<dbReference type="InterPro" id="IPR036322">
    <property type="entry name" value="WD40_repeat_dom_sf"/>
</dbReference>
<dbReference type="PANTHER" id="PTHR14927">
    <property type="entry name" value="NUCLEOLAR PROTEIN 10"/>
    <property type="match status" value="1"/>
</dbReference>
<evidence type="ECO:0000256" key="3">
    <source>
        <dbReference type="ARBA" id="ARBA00022574"/>
    </source>
</evidence>
<dbReference type="InterPro" id="IPR040382">
    <property type="entry name" value="NOL10/Enp2"/>
</dbReference>
<sequence>MAQQGGSIKSTSINGVKWYHITGDRSTAPLLNLNPKKRRALRRNKDYMQRVELLQDLRFQTSTSRIKITPDGEFVVASGNYPPQVKVFELRELAMKFERNLTSEVVDFQILSDDYSKIAFLCDDRSIRLHAKYGSFYLKTKEGKYQNQYNLRIPSIILNPSPSPPPHSQYYTEIIPNIRFKLIRFKDLQEITETLYVLLPSHPVVTALDVHYGHRAGRDTAYDPWSCDLLCAASSPDLYRINLHEGRFLSSFVTQSPALNVVSRSKVHGLIGCGGEDGAVQCFDSRMKTSVGRIDAVGHAGDNDQEVTALEFDDKGLQMAVGSSSGKVLIYDLRSSHPIQVKDHMYGSHILNIKWHQTLNYEQPKLITTDEHVVKIWDPETGENMTSIEPTGGRIKDMCVFRDSGLMLLALDSSQIPSYFVPALGTAPKWCSYLENLTEELEESAETVIYEDLKFVTKEELQRLGMEHMIGSNLLHASMHGFFIDRRLYKKVYSYANPFAYDEYVEQQNKEKLERERASRITRVIKLPKVNRTLAAKIRDDEESQDGGKDADANGKRKPNKKRGLCSDVLEDKRFAAMFENKNFEINESSQEYKLLHPMSSKKHPSLIEEHFEPVREEDEDDQSLSDDDVSAKLKDDLIKDKSTAKKKLRNPSGDGNSGESSLSGVVDDEVEGSDGGSSKGRGRGFPQAQVERSDSDGEMTHLYNSFTGLTVDVESVDKFANLREVEGYDDSQGRRRMSPNPNNDPAQGDRLEALPEERGQKRIRGDSGMLRNGQRMTGISRQGACTDGTGQGMQGLGHGMPRQGLGSDNVGARHDRYGSAHANAWVFCRVSRLVDRGFRLKIGNGMMLSRGNMGDMYGFHDRRSRNNTPNNFGTCSRTDNYRPNQGIRATRLYEVKDERHADAFHKNVSLANEDAVPLGERVAALQNRSTRDIPGDIKMGAGGSREISFISRNSARYREDREEEREAKRRGIQSLGLKPDSSSGFRGRGRGGRGRGRGGGRGRGRGGRGNSRGRGRG</sequence>
<dbReference type="EMBL" id="JACGCM010000511">
    <property type="protein sequence ID" value="KAF6171216.1"/>
    <property type="molecule type" value="Genomic_DNA"/>
</dbReference>
<feature type="region of interest" description="Disordered" evidence="6">
    <location>
        <begin position="865"/>
        <end position="884"/>
    </location>
</feature>
<dbReference type="InterPro" id="IPR056551">
    <property type="entry name" value="Beta-prop_NOL10_N"/>
</dbReference>
<evidence type="ECO:0000259" key="8">
    <source>
        <dbReference type="Pfam" id="PF23097"/>
    </source>
</evidence>
<keyword evidence="11" id="KW-1185">Reference proteome</keyword>
<evidence type="ECO:0000256" key="4">
    <source>
        <dbReference type="ARBA" id="ARBA00022737"/>
    </source>
</evidence>
<protein>
    <recommendedName>
        <fullName evidence="12">NUC153 domain-containing protein</fullName>
    </recommendedName>
</protein>
<keyword evidence="3" id="KW-0853">WD repeat</keyword>
<keyword evidence="4" id="KW-0677">Repeat</keyword>
<evidence type="ECO:0000256" key="2">
    <source>
        <dbReference type="ARBA" id="ARBA00005264"/>
    </source>
</evidence>
<dbReference type="PANTHER" id="PTHR14927:SF0">
    <property type="entry name" value="NUCLEOLAR PROTEIN 10"/>
    <property type="match status" value="1"/>
</dbReference>
<comment type="subcellular location">
    <subcellularLocation>
        <location evidence="1">Nucleus</location>
        <location evidence="1">Nucleolus</location>
    </subcellularLocation>
</comment>
<feature type="domain" description="Nucleolar protein 10-like N-terminal" evidence="9">
    <location>
        <begin position="216"/>
        <end position="445"/>
    </location>
</feature>
<feature type="compositionally biased region" description="Polar residues" evidence="6">
    <location>
        <begin position="867"/>
        <end position="884"/>
    </location>
</feature>
<dbReference type="InterPro" id="IPR015943">
    <property type="entry name" value="WD40/YVTN_repeat-like_dom_sf"/>
</dbReference>
<feature type="region of interest" description="Disordered" evidence="6">
    <location>
        <begin position="956"/>
        <end position="1018"/>
    </location>
</feature>
<feature type="region of interest" description="Disordered" evidence="6">
    <location>
        <begin position="725"/>
        <end position="806"/>
    </location>
</feature>
<comment type="similarity">
    <text evidence="2">Belongs to the WD repeat NOL10/ENP2 family.</text>
</comment>
<evidence type="ECO:0000259" key="7">
    <source>
        <dbReference type="Pfam" id="PF08159"/>
    </source>
</evidence>
<dbReference type="Pfam" id="PF23097">
    <property type="entry name" value="NOL10_2nd"/>
    <property type="match status" value="1"/>
</dbReference>
<feature type="domain" description="Nucleolar protein 10-like second" evidence="8">
    <location>
        <begin position="449"/>
        <end position="495"/>
    </location>
</feature>
<dbReference type="Proteomes" id="UP000541444">
    <property type="component" value="Unassembled WGS sequence"/>
</dbReference>
<feature type="compositionally biased region" description="Basic residues" evidence="6">
    <location>
        <begin position="988"/>
        <end position="1018"/>
    </location>
</feature>
<dbReference type="FunFam" id="2.130.10.10:FF:000814">
    <property type="entry name" value="Embryo sac development arrest 7"/>
    <property type="match status" value="1"/>
</dbReference>
<evidence type="ECO:0000256" key="1">
    <source>
        <dbReference type="ARBA" id="ARBA00004604"/>
    </source>
</evidence>
<evidence type="ECO:0000313" key="10">
    <source>
        <dbReference type="EMBL" id="KAF6171216.1"/>
    </source>
</evidence>
<dbReference type="GO" id="GO:0030686">
    <property type="term" value="C:90S preribosome"/>
    <property type="evidence" value="ECO:0007669"/>
    <property type="project" value="TreeGrafter"/>
</dbReference>
<dbReference type="Gene3D" id="2.130.10.10">
    <property type="entry name" value="YVTN repeat-like/Quinoprotein amine dehydrogenase"/>
    <property type="match status" value="1"/>
</dbReference>
<feature type="region of interest" description="Disordered" evidence="6">
    <location>
        <begin position="536"/>
        <end position="565"/>
    </location>
</feature>
<comment type="caution">
    <text evidence="10">The sequence shown here is derived from an EMBL/GenBank/DDBJ whole genome shotgun (WGS) entry which is preliminary data.</text>
</comment>
<organism evidence="10 11">
    <name type="scientific">Kingdonia uniflora</name>
    <dbReference type="NCBI Taxonomy" id="39325"/>
    <lineage>
        <taxon>Eukaryota</taxon>
        <taxon>Viridiplantae</taxon>
        <taxon>Streptophyta</taxon>
        <taxon>Embryophyta</taxon>
        <taxon>Tracheophyta</taxon>
        <taxon>Spermatophyta</taxon>
        <taxon>Magnoliopsida</taxon>
        <taxon>Ranunculales</taxon>
        <taxon>Circaeasteraceae</taxon>
        <taxon>Kingdonia</taxon>
    </lineage>
</organism>
<accession>A0A7J7NVL6</accession>
<feature type="compositionally biased region" description="Polar residues" evidence="6">
    <location>
        <begin position="654"/>
        <end position="664"/>
    </location>
</feature>
<feature type="region of interest" description="Disordered" evidence="6">
    <location>
        <begin position="614"/>
        <end position="633"/>
    </location>
</feature>
<reference evidence="10 11" key="1">
    <citation type="journal article" date="2020" name="IScience">
        <title>Genome Sequencing of the Endangered Kingdonia uniflora (Circaeasteraceae, Ranunculales) Reveals Potential Mechanisms of Evolutionary Specialization.</title>
        <authorList>
            <person name="Sun Y."/>
            <person name="Deng T."/>
            <person name="Zhang A."/>
            <person name="Moore M.J."/>
            <person name="Landis J.B."/>
            <person name="Lin N."/>
            <person name="Zhang H."/>
            <person name="Zhang X."/>
            <person name="Huang J."/>
            <person name="Zhang X."/>
            <person name="Sun H."/>
            <person name="Wang H."/>
        </authorList>
    </citation>
    <scope>NUCLEOTIDE SEQUENCE [LARGE SCALE GENOMIC DNA]</scope>
    <source>
        <strain evidence="10">TB1705</strain>
        <tissue evidence="10">Leaf</tissue>
    </source>
</reference>
<feature type="compositionally biased region" description="Basic and acidic residues" evidence="6">
    <location>
        <begin position="748"/>
        <end position="766"/>
    </location>
</feature>
<evidence type="ECO:0000259" key="9">
    <source>
        <dbReference type="Pfam" id="PF23098"/>
    </source>
</evidence>
<evidence type="ECO:0000256" key="6">
    <source>
        <dbReference type="SAM" id="MobiDB-lite"/>
    </source>
</evidence>